<evidence type="ECO:0000256" key="1">
    <source>
        <dbReference type="ARBA" id="ARBA00006484"/>
    </source>
</evidence>
<sequence>MSEIGRVAVVTGASAGVGRAVALRLAREGWRLGLIARDAAALRGLAETIRASGGEALPLPCDVADADAVFAAATEAERLFGGIDAWVNCAMVTIFAPLHDISAEEFRRVTEVTYLGYVHGTMAALRPMRRANAGVILQVGSALAYRSIPLQSAYCGAKHAITGFTESLRSELQHEQSRIRVTEVHLPAVNTPQFSWARTRLPFQPRPAGKPITPDTAARAVVAALHRPAREYWLGLPTMAAILGDMLAPGLADRYLARNAVEGQMGDEPLQAPREGNLFAPVRGLHSVDGRFEGTNGAPCISGGAARFGLGAAALAAACGLGVLLGRRMR</sequence>
<evidence type="ECO:0000313" key="6">
    <source>
        <dbReference type="EMBL" id="MBP0445068.1"/>
    </source>
</evidence>
<keyword evidence="4" id="KW-0472">Membrane</keyword>
<dbReference type="PRINTS" id="PR00081">
    <property type="entry name" value="GDHRDH"/>
</dbReference>
<dbReference type="SMART" id="SM00822">
    <property type="entry name" value="PKS_KR"/>
    <property type="match status" value="1"/>
</dbReference>
<dbReference type="SUPFAM" id="SSF51735">
    <property type="entry name" value="NAD(P)-binding Rossmann-fold domains"/>
    <property type="match status" value="1"/>
</dbReference>
<comment type="similarity">
    <text evidence="1 3">Belongs to the short-chain dehydrogenases/reductases (SDR) family.</text>
</comment>
<dbReference type="PRINTS" id="PR00080">
    <property type="entry name" value="SDRFAMILY"/>
</dbReference>
<dbReference type="NCBIfam" id="NF005495">
    <property type="entry name" value="PRK07109.1"/>
    <property type="match status" value="1"/>
</dbReference>
<dbReference type="EMBL" id="JAGIZB010000007">
    <property type="protein sequence ID" value="MBP0445068.1"/>
    <property type="molecule type" value="Genomic_DNA"/>
</dbReference>
<keyword evidence="7" id="KW-1185">Reference proteome</keyword>
<dbReference type="Gene3D" id="3.40.50.720">
    <property type="entry name" value="NAD(P)-binding Rossmann-like Domain"/>
    <property type="match status" value="1"/>
</dbReference>
<feature type="domain" description="Ketoreductase" evidence="5">
    <location>
        <begin position="6"/>
        <end position="199"/>
    </location>
</feature>
<proteinExistence type="inferred from homology"/>
<feature type="transmembrane region" description="Helical" evidence="4">
    <location>
        <begin position="308"/>
        <end position="326"/>
    </location>
</feature>
<reference evidence="6 7" key="1">
    <citation type="submission" date="2021-03" db="EMBL/GenBank/DDBJ databases">
        <authorList>
            <person name="So Y."/>
        </authorList>
    </citation>
    <scope>NUCLEOTIDE SEQUENCE [LARGE SCALE GENOMIC DNA]</scope>
    <source>
        <strain evidence="6 7">SSH11</strain>
    </source>
</reference>
<dbReference type="PROSITE" id="PS00061">
    <property type="entry name" value="ADH_SHORT"/>
    <property type="match status" value="1"/>
</dbReference>
<evidence type="ECO:0000313" key="7">
    <source>
        <dbReference type="Proteomes" id="UP000681594"/>
    </source>
</evidence>
<evidence type="ECO:0000259" key="5">
    <source>
        <dbReference type="SMART" id="SM00822"/>
    </source>
</evidence>
<dbReference type="InterPro" id="IPR002347">
    <property type="entry name" value="SDR_fam"/>
</dbReference>
<dbReference type="PANTHER" id="PTHR44196">
    <property type="entry name" value="DEHYDROGENASE/REDUCTASE SDR FAMILY MEMBER 7B"/>
    <property type="match status" value="1"/>
</dbReference>
<dbReference type="Pfam" id="PF00106">
    <property type="entry name" value="adh_short"/>
    <property type="match status" value="1"/>
</dbReference>
<dbReference type="InterPro" id="IPR020904">
    <property type="entry name" value="Sc_DH/Rdtase_CS"/>
</dbReference>
<keyword evidence="4" id="KW-0812">Transmembrane</keyword>
<evidence type="ECO:0000256" key="4">
    <source>
        <dbReference type="SAM" id="Phobius"/>
    </source>
</evidence>
<dbReference type="RefSeq" id="WP_209379308.1">
    <property type="nucleotide sequence ID" value="NZ_JAGIZB010000007.1"/>
</dbReference>
<comment type="caution">
    <text evidence="6">The sequence shown here is derived from an EMBL/GenBank/DDBJ whole genome shotgun (WGS) entry which is preliminary data.</text>
</comment>
<dbReference type="Proteomes" id="UP000681594">
    <property type="component" value="Unassembled WGS sequence"/>
</dbReference>
<evidence type="ECO:0000256" key="3">
    <source>
        <dbReference type="RuleBase" id="RU000363"/>
    </source>
</evidence>
<dbReference type="PANTHER" id="PTHR44196:SF1">
    <property type="entry name" value="DEHYDROGENASE_REDUCTASE SDR FAMILY MEMBER 7B"/>
    <property type="match status" value="1"/>
</dbReference>
<name>A0ABS4ADJ5_9PROT</name>
<keyword evidence="2" id="KW-0560">Oxidoreductase</keyword>
<organism evidence="6 7">
    <name type="scientific">Pararoseomonas baculiformis</name>
    <dbReference type="NCBI Taxonomy" id="2820812"/>
    <lineage>
        <taxon>Bacteria</taxon>
        <taxon>Pseudomonadati</taxon>
        <taxon>Pseudomonadota</taxon>
        <taxon>Alphaproteobacteria</taxon>
        <taxon>Acetobacterales</taxon>
        <taxon>Acetobacteraceae</taxon>
        <taxon>Pararoseomonas</taxon>
    </lineage>
</organism>
<dbReference type="InterPro" id="IPR057326">
    <property type="entry name" value="KR_dom"/>
</dbReference>
<dbReference type="InterPro" id="IPR036291">
    <property type="entry name" value="NAD(P)-bd_dom_sf"/>
</dbReference>
<accession>A0ABS4ADJ5</accession>
<keyword evidence="4" id="KW-1133">Transmembrane helix</keyword>
<protein>
    <submittedName>
        <fullName evidence="6">SDR family oxidoreductase</fullName>
    </submittedName>
</protein>
<gene>
    <name evidence="6" type="ORF">J8J14_09770</name>
</gene>
<evidence type="ECO:0000256" key="2">
    <source>
        <dbReference type="ARBA" id="ARBA00023002"/>
    </source>
</evidence>